<dbReference type="InterPro" id="IPR025202">
    <property type="entry name" value="PLD-like_dom"/>
</dbReference>
<protein>
    <recommendedName>
        <fullName evidence="3">Phospholipase D</fullName>
    </recommendedName>
    <alternativeName>
        <fullName evidence="8">Choline phosphatase</fullName>
    </alternativeName>
</protein>
<dbReference type="InterPro" id="IPR015679">
    <property type="entry name" value="PLipase_D_fam"/>
</dbReference>
<dbReference type="PROSITE" id="PS50035">
    <property type="entry name" value="PLD"/>
    <property type="match status" value="2"/>
</dbReference>
<evidence type="ECO:0000256" key="5">
    <source>
        <dbReference type="ARBA" id="ARBA00022737"/>
    </source>
</evidence>
<name>A0ABS6IIZ8_9HYPH</name>
<dbReference type="Pfam" id="PF13091">
    <property type="entry name" value="PLDc_2"/>
    <property type="match status" value="1"/>
</dbReference>
<keyword evidence="7" id="KW-0443">Lipid metabolism</keyword>
<dbReference type="CDD" id="cd09140">
    <property type="entry name" value="PLDc_vPLD1_2_like_bac_1"/>
    <property type="match status" value="1"/>
</dbReference>
<dbReference type="SMART" id="SM00155">
    <property type="entry name" value="PLDc"/>
    <property type="match status" value="2"/>
</dbReference>
<evidence type="ECO:0000256" key="4">
    <source>
        <dbReference type="ARBA" id="ARBA00022525"/>
    </source>
</evidence>
<comment type="subcellular location">
    <subcellularLocation>
        <location evidence="2">Secreted</location>
    </subcellularLocation>
</comment>
<dbReference type="PANTHER" id="PTHR18896:SF60">
    <property type="entry name" value="PHOSPHOLIPASE D"/>
    <property type="match status" value="1"/>
</dbReference>
<dbReference type="EMBL" id="JAHOPB010000001">
    <property type="protein sequence ID" value="MBU8874572.1"/>
    <property type="molecule type" value="Genomic_DNA"/>
</dbReference>
<evidence type="ECO:0000256" key="1">
    <source>
        <dbReference type="ARBA" id="ARBA00003145"/>
    </source>
</evidence>
<dbReference type="InterPro" id="IPR001736">
    <property type="entry name" value="PLipase_D/transphosphatidylase"/>
</dbReference>
<dbReference type="PANTHER" id="PTHR18896">
    <property type="entry name" value="PHOSPHOLIPASE D"/>
    <property type="match status" value="1"/>
</dbReference>
<proteinExistence type="predicted"/>
<sequence length="502" mass="56219">MRDNEDSEPVNLYWRRETATRAGLIVDASDYFEAGRKAMLKARRRIMLIGWDFDARIELSEERLPGEPGTLGDFVLWLVKRNPDLEVFLLRWNIGALRALFRGTTIFTLMRWMAHPRIHTRLDGASTLGASHHHKIVVIDDCLAFCGGIDMTSNRWDTPEHRDGDPRRIGPDGGPYAPWHDATSILEGPVAQALGELSRKRWQAAGGHALEPVECGIDCWPEGVEAQFRDVSVSISRSRPEGDDGGPPVHEIEATYLALIARARKYIYAESQYFASRRIAEAIAHRLEEPDGPEIVLVNPFKSQGWLEPVAMDTARARLYAALEHLDCHARLRIYHPFTQAGEPIYVHAKMMIVDDEVLHVGSSNMNNRSMRLDTECDVTLDARVPGNEGAAPTIRALRDRLLAEHLGVTVEAVAAAVDGKGSLIAAIEALRGAGRSLRPYEIPDLHEVETWLADNQVLDPEGPGEIFEATSKGGLLRGLRRRLHTHADRLRHRLHKHRSRA</sequence>
<keyword evidence="6" id="KW-0378">Hydrolase</keyword>
<dbReference type="Proteomes" id="UP000727907">
    <property type="component" value="Unassembled WGS sequence"/>
</dbReference>
<reference evidence="10 11" key="1">
    <citation type="submission" date="2021-06" db="EMBL/GenBank/DDBJ databases">
        <authorList>
            <person name="Lee D.H."/>
        </authorList>
    </citation>
    <scope>NUCLEOTIDE SEQUENCE [LARGE SCALE GENOMIC DNA]</scope>
    <source>
        <strain evidence="10 11">MMS21-HV4-11</strain>
    </source>
</reference>
<evidence type="ECO:0000256" key="8">
    <source>
        <dbReference type="ARBA" id="ARBA00029594"/>
    </source>
</evidence>
<accession>A0ABS6IIZ8</accession>
<evidence type="ECO:0000313" key="10">
    <source>
        <dbReference type="EMBL" id="MBU8874572.1"/>
    </source>
</evidence>
<keyword evidence="4" id="KW-0964">Secreted</keyword>
<dbReference type="CDD" id="cd09143">
    <property type="entry name" value="PLDc_vPLD1_2_like_bac_2"/>
    <property type="match status" value="1"/>
</dbReference>
<keyword evidence="5" id="KW-0677">Repeat</keyword>
<feature type="domain" description="PLD phosphodiesterase" evidence="9">
    <location>
        <begin position="128"/>
        <end position="155"/>
    </location>
</feature>
<evidence type="ECO:0000259" key="9">
    <source>
        <dbReference type="PROSITE" id="PS50035"/>
    </source>
</evidence>
<evidence type="ECO:0000256" key="6">
    <source>
        <dbReference type="ARBA" id="ARBA00022801"/>
    </source>
</evidence>
<evidence type="ECO:0000256" key="2">
    <source>
        <dbReference type="ARBA" id="ARBA00004613"/>
    </source>
</evidence>
<comment type="function">
    <text evidence="1">Could be a virulence factor.</text>
</comment>
<gene>
    <name evidence="10" type="ORF">KQ910_12430</name>
</gene>
<evidence type="ECO:0000256" key="3">
    <source>
        <dbReference type="ARBA" id="ARBA00018392"/>
    </source>
</evidence>
<evidence type="ECO:0000313" key="11">
    <source>
        <dbReference type="Proteomes" id="UP000727907"/>
    </source>
</evidence>
<comment type="caution">
    <text evidence="10">The sequence shown here is derived from an EMBL/GenBank/DDBJ whole genome shotgun (WGS) entry which is preliminary data.</text>
</comment>
<dbReference type="RefSeq" id="WP_216960338.1">
    <property type="nucleotide sequence ID" value="NZ_JAHOPB010000001.1"/>
</dbReference>
<feature type="domain" description="PLD phosphodiesterase" evidence="9">
    <location>
        <begin position="343"/>
        <end position="370"/>
    </location>
</feature>
<organism evidence="10 11">
    <name type="scientific">Reyranella humidisoli</name>
    <dbReference type="NCBI Taxonomy" id="2849149"/>
    <lineage>
        <taxon>Bacteria</taxon>
        <taxon>Pseudomonadati</taxon>
        <taxon>Pseudomonadota</taxon>
        <taxon>Alphaproteobacteria</taxon>
        <taxon>Hyphomicrobiales</taxon>
        <taxon>Reyranellaceae</taxon>
        <taxon>Reyranella</taxon>
    </lineage>
</organism>
<keyword evidence="11" id="KW-1185">Reference proteome</keyword>
<evidence type="ECO:0000256" key="7">
    <source>
        <dbReference type="ARBA" id="ARBA00023098"/>
    </source>
</evidence>